<keyword evidence="6 8" id="KW-0067">ATP-binding</keyword>
<comment type="catalytic activity">
    <reaction evidence="7 8">
        <text>cytidine(34) in tRNA(Ile2) + L-lysine + ATP = lysidine(34) in tRNA(Ile2) + AMP + diphosphate + H(+)</text>
        <dbReference type="Rhea" id="RHEA:43744"/>
        <dbReference type="Rhea" id="RHEA-COMP:10625"/>
        <dbReference type="Rhea" id="RHEA-COMP:10670"/>
        <dbReference type="ChEBI" id="CHEBI:15378"/>
        <dbReference type="ChEBI" id="CHEBI:30616"/>
        <dbReference type="ChEBI" id="CHEBI:32551"/>
        <dbReference type="ChEBI" id="CHEBI:33019"/>
        <dbReference type="ChEBI" id="CHEBI:82748"/>
        <dbReference type="ChEBI" id="CHEBI:83665"/>
        <dbReference type="ChEBI" id="CHEBI:456215"/>
        <dbReference type="EC" id="6.3.4.19"/>
    </reaction>
</comment>
<dbReference type="InterPro" id="IPR012094">
    <property type="entry name" value="tRNA_Ile_lys_synt"/>
</dbReference>
<protein>
    <recommendedName>
        <fullName evidence="8">tRNA(Ile)-lysidine synthase</fullName>
        <ecNumber evidence="8">6.3.4.19</ecNumber>
    </recommendedName>
    <alternativeName>
        <fullName evidence="8">tRNA(Ile)-2-lysyl-cytidine synthase</fullName>
    </alternativeName>
    <alternativeName>
        <fullName evidence="8">tRNA(Ile)-lysidine synthetase</fullName>
    </alternativeName>
</protein>
<dbReference type="NCBIfam" id="TIGR02433">
    <property type="entry name" value="lysidine_TilS_C"/>
    <property type="match status" value="1"/>
</dbReference>
<evidence type="ECO:0000256" key="3">
    <source>
        <dbReference type="ARBA" id="ARBA00022598"/>
    </source>
</evidence>
<evidence type="ECO:0000256" key="4">
    <source>
        <dbReference type="ARBA" id="ARBA00022694"/>
    </source>
</evidence>
<dbReference type="EMBL" id="FXUL01000002">
    <property type="protein sequence ID" value="SMP50098.1"/>
    <property type="molecule type" value="Genomic_DNA"/>
</dbReference>
<feature type="domain" description="Lysidine-tRNA(Ile) synthetase C-terminal" evidence="9">
    <location>
        <begin position="396"/>
        <end position="467"/>
    </location>
</feature>
<evidence type="ECO:0000259" key="9">
    <source>
        <dbReference type="SMART" id="SM00977"/>
    </source>
</evidence>
<comment type="caution">
    <text evidence="10">The sequence shown here is derived from an EMBL/GenBank/DDBJ whole genome shotgun (WGS) entry which is preliminary data.</text>
</comment>
<comment type="subcellular location">
    <subcellularLocation>
        <location evidence="1 8">Cytoplasm</location>
    </subcellularLocation>
</comment>
<dbReference type="SMART" id="SM00977">
    <property type="entry name" value="TilS_C"/>
    <property type="match status" value="1"/>
</dbReference>
<dbReference type="PANTHER" id="PTHR43033">
    <property type="entry name" value="TRNA(ILE)-LYSIDINE SYNTHASE-RELATED"/>
    <property type="match status" value="1"/>
</dbReference>
<dbReference type="Pfam" id="PF09179">
    <property type="entry name" value="TilS"/>
    <property type="match status" value="1"/>
</dbReference>
<dbReference type="InterPro" id="IPR014729">
    <property type="entry name" value="Rossmann-like_a/b/a_fold"/>
</dbReference>
<dbReference type="InterPro" id="IPR012795">
    <property type="entry name" value="tRNA_Ile_lys_synt_N"/>
</dbReference>
<dbReference type="SUPFAM" id="SSF82829">
    <property type="entry name" value="MesJ substrate recognition domain-like"/>
    <property type="match status" value="1"/>
</dbReference>
<dbReference type="NCBIfam" id="TIGR02432">
    <property type="entry name" value="lysidine_TilS_N"/>
    <property type="match status" value="1"/>
</dbReference>
<evidence type="ECO:0000313" key="11">
    <source>
        <dbReference type="Proteomes" id="UP001158049"/>
    </source>
</evidence>
<feature type="binding site" evidence="8">
    <location>
        <begin position="47"/>
        <end position="52"/>
    </location>
    <ligand>
        <name>ATP</name>
        <dbReference type="ChEBI" id="CHEBI:30616"/>
    </ligand>
</feature>
<evidence type="ECO:0000256" key="2">
    <source>
        <dbReference type="ARBA" id="ARBA00022490"/>
    </source>
</evidence>
<evidence type="ECO:0000313" key="10">
    <source>
        <dbReference type="EMBL" id="SMP50098.1"/>
    </source>
</evidence>
<name>A0ABY1PVB5_9BURK</name>
<dbReference type="CDD" id="cd01992">
    <property type="entry name" value="TilS_N"/>
    <property type="match status" value="1"/>
</dbReference>
<sequence>MANSRKSRNPSRNSPGSLEQAFERALADIAARVAISGPEARIGVAFSGGLDSSVLLQLASRYAQEHHLALTAFHVHHGLSPNADAWLAHCERAAAACGVPLVSRQVDVSDHGGRGVEEAARIARYQALGEMCREQGCKLLLTAHHQDDQAETVLLQLVRGAGLPGLSGMTALHVRHELIGDGVSLGRPLLGVGRAALEQACEALGLEHIDDESNGDLRYRRNALRNAVAPALEQHFPGFAARVARSAGHAQAAQSLLQDLAEIDRERCRAASWSDPLYVPELKTLAPRRTDNLLRHWLYLNRVQLPSQSRLEEIRSQMLDAADDMHPFFDFGAMVLRRIGNRLELHPRLGTPPDDPIALQWNGADPIAVPAWRGTLVFEAGDGLGLSREALSRHPLMLHRRAGQERLKLAANRPSRSLKALYQEAEIAPWRRLWSPLLYLNGELVFAAGLGMDVRHLVMGESVALRWVPD</sequence>
<dbReference type="HAMAP" id="MF_01161">
    <property type="entry name" value="tRNA_Ile_lys_synt"/>
    <property type="match status" value="1"/>
</dbReference>
<comment type="domain">
    <text evidence="8">The N-terminal region contains the highly conserved SGGXDS motif, predicted to be a P-loop motif involved in ATP binding.</text>
</comment>
<dbReference type="Pfam" id="PF11734">
    <property type="entry name" value="TilS_C"/>
    <property type="match status" value="1"/>
</dbReference>
<evidence type="ECO:0000256" key="5">
    <source>
        <dbReference type="ARBA" id="ARBA00022741"/>
    </source>
</evidence>
<evidence type="ECO:0000256" key="6">
    <source>
        <dbReference type="ARBA" id="ARBA00022840"/>
    </source>
</evidence>
<keyword evidence="5 8" id="KW-0547">Nucleotide-binding</keyword>
<keyword evidence="11" id="KW-1185">Reference proteome</keyword>
<evidence type="ECO:0000256" key="1">
    <source>
        <dbReference type="ARBA" id="ARBA00004496"/>
    </source>
</evidence>
<keyword evidence="4 8" id="KW-0819">tRNA processing</keyword>
<dbReference type="Gene3D" id="3.40.50.620">
    <property type="entry name" value="HUPs"/>
    <property type="match status" value="1"/>
</dbReference>
<dbReference type="Gene3D" id="1.20.59.20">
    <property type="match status" value="1"/>
</dbReference>
<organism evidence="10 11">
    <name type="scientific">Noviherbaspirillum suwonense</name>
    <dbReference type="NCBI Taxonomy" id="1224511"/>
    <lineage>
        <taxon>Bacteria</taxon>
        <taxon>Pseudomonadati</taxon>
        <taxon>Pseudomonadota</taxon>
        <taxon>Betaproteobacteria</taxon>
        <taxon>Burkholderiales</taxon>
        <taxon>Oxalobacteraceae</taxon>
        <taxon>Noviherbaspirillum</taxon>
    </lineage>
</organism>
<dbReference type="InterPro" id="IPR012796">
    <property type="entry name" value="Lysidine-tRNA-synth_C"/>
</dbReference>
<comment type="similarity">
    <text evidence="8">Belongs to the tRNA(Ile)-lysidine synthase family.</text>
</comment>
<evidence type="ECO:0000256" key="7">
    <source>
        <dbReference type="ARBA" id="ARBA00048539"/>
    </source>
</evidence>
<dbReference type="PANTHER" id="PTHR43033:SF1">
    <property type="entry name" value="TRNA(ILE)-LYSIDINE SYNTHASE-RELATED"/>
    <property type="match status" value="1"/>
</dbReference>
<dbReference type="RefSeq" id="WP_283441186.1">
    <property type="nucleotide sequence ID" value="NZ_FXUL01000002.1"/>
</dbReference>
<keyword evidence="3 8" id="KW-0436">Ligase</keyword>
<dbReference type="SUPFAM" id="SSF56037">
    <property type="entry name" value="PheT/TilS domain"/>
    <property type="match status" value="1"/>
</dbReference>
<dbReference type="Pfam" id="PF01171">
    <property type="entry name" value="ATP_bind_3"/>
    <property type="match status" value="1"/>
</dbReference>
<keyword evidence="2 8" id="KW-0963">Cytoplasm</keyword>
<accession>A0ABY1PVB5</accession>
<dbReference type="Proteomes" id="UP001158049">
    <property type="component" value="Unassembled WGS sequence"/>
</dbReference>
<comment type="function">
    <text evidence="8">Ligates lysine onto the cytidine present at position 34 of the AUA codon-specific tRNA(Ile) that contains the anticodon CAU, in an ATP-dependent manner. Cytidine is converted to lysidine, thus changing the amino acid specificity of the tRNA from methionine to isoleucine.</text>
</comment>
<evidence type="ECO:0000256" key="8">
    <source>
        <dbReference type="HAMAP-Rule" id="MF_01161"/>
    </source>
</evidence>
<dbReference type="InterPro" id="IPR011063">
    <property type="entry name" value="TilS/TtcA_N"/>
</dbReference>
<dbReference type="InterPro" id="IPR015262">
    <property type="entry name" value="tRNA_Ile_lys_synt_subst-bd"/>
</dbReference>
<proteinExistence type="inferred from homology"/>
<dbReference type="SUPFAM" id="SSF52402">
    <property type="entry name" value="Adenine nucleotide alpha hydrolases-like"/>
    <property type="match status" value="1"/>
</dbReference>
<dbReference type="EC" id="6.3.4.19" evidence="8"/>
<gene>
    <name evidence="8" type="primary">tilS</name>
    <name evidence="10" type="ORF">SAMN06295970_102394</name>
</gene>
<reference evidence="10 11" key="1">
    <citation type="submission" date="2017-05" db="EMBL/GenBank/DDBJ databases">
        <authorList>
            <person name="Varghese N."/>
            <person name="Submissions S."/>
        </authorList>
    </citation>
    <scope>NUCLEOTIDE SEQUENCE [LARGE SCALE GENOMIC DNA]</scope>
    <source>
        <strain evidence="10 11">DSM 26001</strain>
    </source>
</reference>